<keyword evidence="2" id="KW-1185">Reference proteome</keyword>
<dbReference type="EMBL" id="JAULUE010002064">
    <property type="protein sequence ID" value="KAK5879729.1"/>
    <property type="molecule type" value="Genomic_DNA"/>
</dbReference>
<name>A0AAN8GJ63_9TELE</name>
<protein>
    <submittedName>
        <fullName evidence="1">Uncharacterized protein</fullName>
    </submittedName>
</protein>
<gene>
    <name evidence="1" type="ORF">CesoFtcFv8_022822</name>
</gene>
<reference evidence="1 2" key="1">
    <citation type="journal article" date="2023" name="Mol. Biol. Evol.">
        <title>Genomics of Secondarily Temperate Adaptation in the Only Non-Antarctic Icefish.</title>
        <authorList>
            <person name="Rivera-Colon A.G."/>
            <person name="Rayamajhi N."/>
            <person name="Minhas B.F."/>
            <person name="Madrigal G."/>
            <person name="Bilyk K.T."/>
            <person name="Yoon V."/>
            <person name="Hune M."/>
            <person name="Gregory S."/>
            <person name="Cheng C.H.C."/>
            <person name="Catchen J.M."/>
        </authorList>
    </citation>
    <scope>NUCLEOTIDE SEQUENCE [LARGE SCALE GENOMIC DNA]</scope>
    <source>
        <strain evidence="1">JC2023a</strain>
    </source>
</reference>
<comment type="caution">
    <text evidence="1">The sequence shown here is derived from an EMBL/GenBank/DDBJ whole genome shotgun (WGS) entry which is preliminary data.</text>
</comment>
<evidence type="ECO:0000313" key="1">
    <source>
        <dbReference type="EMBL" id="KAK5879729.1"/>
    </source>
</evidence>
<sequence>MCFQDDKAFTTKLGLRLQSDNVVDKFYLVEETCYFSSWASREIICKPNYMEVSMKKAAPNDYNLPAYPYSDPRKAAEQPMDAGSRIATVVFLTP</sequence>
<dbReference type="PANTHER" id="PTHR47130">
    <property type="entry name" value="SI:DKEY-19B23.11-RELATED"/>
    <property type="match status" value="1"/>
</dbReference>
<evidence type="ECO:0000313" key="2">
    <source>
        <dbReference type="Proteomes" id="UP001335648"/>
    </source>
</evidence>
<proteinExistence type="predicted"/>
<dbReference type="AlphaFoldDB" id="A0AAN8GJ63"/>
<dbReference type="PANTHER" id="PTHR47130:SF3">
    <property type="entry name" value="ZONA PELLUCIDA PROTEIN"/>
    <property type="match status" value="1"/>
</dbReference>
<accession>A0AAN8GJ63</accession>
<organism evidence="1 2">
    <name type="scientific">Champsocephalus esox</name>
    <name type="common">pike icefish</name>
    <dbReference type="NCBI Taxonomy" id="159716"/>
    <lineage>
        <taxon>Eukaryota</taxon>
        <taxon>Metazoa</taxon>
        <taxon>Chordata</taxon>
        <taxon>Craniata</taxon>
        <taxon>Vertebrata</taxon>
        <taxon>Euteleostomi</taxon>
        <taxon>Actinopterygii</taxon>
        <taxon>Neopterygii</taxon>
        <taxon>Teleostei</taxon>
        <taxon>Neoteleostei</taxon>
        <taxon>Acanthomorphata</taxon>
        <taxon>Eupercaria</taxon>
        <taxon>Perciformes</taxon>
        <taxon>Notothenioidei</taxon>
        <taxon>Channichthyidae</taxon>
        <taxon>Champsocephalus</taxon>
    </lineage>
</organism>
<dbReference type="Proteomes" id="UP001335648">
    <property type="component" value="Unassembled WGS sequence"/>
</dbReference>